<name>A0A0J1ILV8_9FIRM</name>
<organism evidence="2 3">
    <name type="scientific">Desulfosporosinus acididurans</name>
    <dbReference type="NCBI Taxonomy" id="476652"/>
    <lineage>
        <taxon>Bacteria</taxon>
        <taxon>Bacillati</taxon>
        <taxon>Bacillota</taxon>
        <taxon>Clostridia</taxon>
        <taxon>Eubacteriales</taxon>
        <taxon>Desulfitobacteriaceae</taxon>
        <taxon>Desulfosporosinus</taxon>
    </lineage>
</organism>
<keyword evidence="3" id="KW-1185">Reference proteome</keyword>
<feature type="transmembrane region" description="Helical" evidence="1">
    <location>
        <begin position="113"/>
        <end position="139"/>
    </location>
</feature>
<dbReference type="PATRIC" id="fig|476652.3.peg.2411"/>
<evidence type="ECO:0000313" key="2">
    <source>
        <dbReference type="EMBL" id="KLU65691.1"/>
    </source>
</evidence>
<dbReference type="Proteomes" id="UP000036356">
    <property type="component" value="Unassembled WGS sequence"/>
</dbReference>
<keyword evidence="1" id="KW-0472">Membrane</keyword>
<keyword evidence="1" id="KW-1133">Transmembrane helix</keyword>
<gene>
    <name evidence="2" type="ORF">DEAC_c23210</name>
</gene>
<dbReference type="STRING" id="476652.DEAC_c23210"/>
<proteinExistence type="predicted"/>
<protein>
    <submittedName>
        <fullName evidence="2">Uncharacterized protein</fullName>
    </submittedName>
</protein>
<sequence length="146" mass="17324">MWTNFTNLVHQGWHYLEEMYGYHEVLRAKEWIGALSFFFAGMIIMNFINYWFFFQHHNDETISGLSAMKIGDKTFTNPHTHSELLDSNIGIIYLKLFPHRRNRPKYPKFARNIIYLIIFLLIVFTLVGIITADIVTLPYGKLRSVY</sequence>
<feature type="transmembrane region" description="Helical" evidence="1">
    <location>
        <begin position="31"/>
        <end position="53"/>
    </location>
</feature>
<reference evidence="2 3" key="1">
    <citation type="submission" date="2015-06" db="EMBL/GenBank/DDBJ databases">
        <title>Draft genome of the moderately acidophilic sulfate reducer Candidatus Desulfosporosinus acididurans strain M1.</title>
        <authorList>
            <person name="Poehlein A."/>
            <person name="Petzsch P."/>
            <person name="Johnson B.D."/>
            <person name="Schloemann M."/>
            <person name="Daniel R."/>
            <person name="Muehling M."/>
        </authorList>
    </citation>
    <scope>NUCLEOTIDE SEQUENCE [LARGE SCALE GENOMIC DNA]</scope>
    <source>
        <strain evidence="2 3">M1</strain>
    </source>
</reference>
<dbReference type="RefSeq" id="WP_047810182.1">
    <property type="nucleotide sequence ID" value="NZ_LDZY01000007.1"/>
</dbReference>
<keyword evidence="1" id="KW-0812">Transmembrane</keyword>
<comment type="caution">
    <text evidence="2">The sequence shown here is derived from an EMBL/GenBank/DDBJ whole genome shotgun (WGS) entry which is preliminary data.</text>
</comment>
<evidence type="ECO:0000256" key="1">
    <source>
        <dbReference type="SAM" id="Phobius"/>
    </source>
</evidence>
<evidence type="ECO:0000313" key="3">
    <source>
        <dbReference type="Proteomes" id="UP000036356"/>
    </source>
</evidence>
<dbReference type="AlphaFoldDB" id="A0A0J1ILV8"/>
<dbReference type="EMBL" id="LDZY01000007">
    <property type="protein sequence ID" value="KLU65691.1"/>
    <property type="molecule type" value="Genomic_DNA"/>
</dbReference>
<accession>A0A0J1ILV8</accession>